<evidence type="ECO:0000313" key="11">
    <source>
        <dbReference type="Proteomes" id="UP000027195"/>
    </source>
</evidence>
<accession>A0A067MQ38</accession>
<proteinExistence type="predicted"/>
<dbReference type="SUPFAM" id="SSF57850">
    <property type="entry name" value="RING/U-box"/>
    <property type="match status" value="2"/>
</dbReference>
<evidence type="ECO:0000256" key="6">
    <source>
        <dbReference type="ARBA" id="ARBA00022833"/>
    </source>
</evidence>
<keyword evidence="11" id="KW-1185">Reference proteome</keyword>
<dbReference type="HOGENOM" id="CLU_004581_1_0_1"/>
<dbReference type="AlphaFoldDB" id="A0A067MQ38"/>
<gene>
    <name evidence="10" type="ORF">BOTBODRAFT_171538</name>
</gene>
<dbReference type="InterPro" id="IPR052969">
    <property type="entry name" value="Thr-specific_kinase-like"/>
</dbReference>
<dbReference type="OrthoDB" id="1431934at2759"/>
<evidence type="ECO:0000256" key="2">
    <source>
        <dbReference type="ARBA" id="ARBA00022723"/>
    </source>
</evidence>
<keyword evidence="3" id="KW-0677">Repeat</keyword>
<dbReference type="Proteomes" id="UP000027195">
    <property type="component" value="Unassembled WGS sequence"/>
</dbReference>
<keyword evidence="2" id="KW-0479">Metal-binding</keyword>
<keyword evidence="6" id="KW-0862">Zinc</keyword>
<evidence type="ECO:0000259" key="8">
    <source>
        <dbReference type="PROSITE" id="PS50089"/>
    </source>
</evidence>
<evidence type="ECO:0000256" key="5">
    <source>
        <dbReference type="ARBA" id="ARBA00022786"/>
    </source>
</evidence>
<evidence type="ECO:0000259" key="9">
    <source>
        <dbReference type="PROSITE" id="PS51873"/>
    </source>
</evidence>
<dbReference type="EMBL" id="KL198022">
    <property type="protein sequence ID" value="KDQ17823.1"/>
    <property type="molecule type" value="Genomic_DNA"/>
</dbReference>
<evidence type="ECO:0000256" key="4">
    <source>
        <dbReference type="ARBA" id="ARBA00022771"/>
    </source>
</evidence>
<dbReference type="GO" id="GO:0008270">
    <property type="term" value="F:zinc ion binding"/>
    <property type="evidence" value="ECO:0007669"/>
    <property type="project" value="UniProtKB-KW"/>
</dbReference>
<dbReference type="GO" id="GO:0005737">
    <property type="term" value="C:cytoplasm"/>
    <property type="evidence" value="ECO:0007669"/>
    <property type="project" value="TreeGrafter"/>
</dbReference>
<evidence type="ECO:0008006" key="12">
    <source>
        <dbReference type="Google" id="ProtNLM"/>
    </source>
</evidence>
<feature type="domain" description="RING-type" evidence="9">
    <location>
        <begin position="808"/>
        <end position="1021"/>
    </location>
</feature>
<evidence type="ECO:0000313" key="10">
    <source>
        <dbReference type="EMBL" id="KDQ17823.1"/>
    </source>
</evidence>
<dbReference type="InterPro" id="IPR044066">
    <property type="entry name" value="TRIAD_supradom"/>
</dbReference>
<dbReference type="PANTHER" id="PTHR47763:SF1">
    <property type="entry name" value="DUF659 DOMAIN-CONTAINING PROTEIN"/>
    <property type="match status" value="1"/>
</dbReference>
<dbReference type="STRING" id="930990.A0A067MQ38"/>
<dbReference type="InterPro" id="IPR036465">
    <property type="entry name" value="vWFA_dom_sf"/>
</dbReference>
<organism evidence="10 11">
    <name type="scientific">Botryobasidium botryosum (strain FD-172 SS1)</name>
    <dbReference type="NCBI Taxonomy" id="930990"/>
    <lineage>
        <taxon>Eukaryota</taxon>
        <taxon>Fungi</taxon>
        <taxon>Dikarya</taxon>
        <taxon>Basidiomycota</taxon>
        <taxon>Agaricomycotina</taxon>
        <taxon>Agaricomycetes</taxon>
        <taxon>Cantharellales</taxon>
        <taxon>Botryobasidiaceae</taxon>
        <taxon>Botryobasidium</taxon>
    </lineage>
</organism>
<dbReference type="Gene3D" id="3.40.50.410">
    <property type="entry name" value="von Willebrand factor, type A domain"/>
    <property type="match status" value="1"/>
</dbReference>
<feature type="domain" description="RING-type" evidence="8">
    <location>
        <begin position="812"/>
        <end position="866"/>
    </location>
</feature>
<sequence>MQTEYDILVVVDATGSMGSYLDALRSSIPEILALSTLSGSFQRLGIIAYRDYTDGNSVLNFSGWNSDLTGFAQGLDPWGGGDYPEAAKTALIKTLEIVERKTLVLWYADAPPHHRSVTSINREAEIKAFPQRTTDWVKLAYEVEQKDCVVFSFIPTQLSADGSAFFVFLSQVTDGICVRSPSHDSAIISRLTLDVLLAWMGRPPVDDPVTGMKPFKHIAKNVHFELDPRQASPKPSDEDKGCHGYLPPIDIIRTRTPGRGRGGAITTAPPGTPAVPLLRLSEPTLDLHSIPQRKLDNLQNANLDLAKRFFDPSEIAYHAAVYASLREIISTNVYSLSWNPIFGLLWRAVCKDHSSVERIELVDLFAVQVGKIKDEKRKEEMKLWLEGSFDSTKEIDEIIARAPDAALGNEQKRMYLDLDSRGADGVKLTRTELLEVSRSCYSGVLEKLAGVLVHLKLVEAGVVLAPHQRVIPVSLSPKQLFSIMPHLVVPGTLYSPRAASIMASLALITSVPFLVEPATELLSSVKGTWLKVEVPENISYDCAKLLLQTPPGVALTEEERNTYQEMREYKLLELNLDSKLQAMVPWTPDKSRGVGDRKVVCEKCKIKRSTTMMSSDKVGLCGICADSTMNPVEWPASGVLESCWVECSVKTCRAQYVVENVAGLRVRPKCYYCRNNRDCPYETCTRCQNRVVVPLQFRSPDKYLCPCCDSTSQESTRVSVVKQETSARILNAQNTVTWLGLTPNPDLFLNKSAFKLFQAHGAPVFHRTQIDAELNSKAEPLTLGSKPIHNASDVRTQIEALVKSGTVEQGTCTLCFADRPYPKLLPACGRKGCAHRVDEACLRRWYGANEPGKLLVTMQCLCPFCRRAPTVQIVSRWNARMGALSGLREAMNDRQWYHAWCTDCGFAKRAVERSCADGERLPGIRNFVCEECQGARNTQRQVLGVKASAKQAAWVADVESAGLSSRTTMCPSCGMLVEKTFGCNHIHCRCGAHFCHVCGEGFEEKDIYGHIYGAHGGLFDDDGSDEDD</sequence>
<dbReference type="CDD" id="cd22584">
    <property type="entry name" value="Rcat_RBR_unk"/>
    <property type="match status" value="1"/>
</dbReference>
<dbReference type="SUPFAM" id="SSF53300">
    <property type="entry name" value="vWA-like"/>
    <property type="match status" value="1"/>
</dbReference>
<evidence type="ECO:0000256" key="3">
    <source>
        <dbReference type="ARBA" id="ARBA00022737"/>
    </source>
</evidence>
<dbReference type="Pfam" id="PF26200">
    <property type="entry name" value="Rcat_RNF216"/>
    <property type="match status" value="1"/>
</dbReference>
<dbReference type="Gene3D" id="1.20.120.1750">
    <property type="match status" value="1"/>
</dbReference>
<dbReference type="GO" id="GO:0004674">
    <property type="term" value="F:protein serine/threonine kinase activity"/>
    <property type="evidence" value="ECO:0007669"/>
    <property type="project" value="TreeGrafter"/>
</dbReference>
<dbReference type="PROSITE" id="PS51873">
    <property type="entry name" value="TRIAD"/>
    <property type="match status" value="1"/>
</dbReference>
<dbReference type="PROSITE" id="PS50089">
    <property type="entry name" value="ZF_RING_2"/>
    <property type="match status" value="1"/>
</dbReference>
<keyword evidence="4 7" id="KW-0863">Zinc-finger</keyword>
<keyword evidence="5" id="KW-0833">Ubl conjugation pathway</keyword>
<keyword evidence="1" id="KW-0808">Transferase</keyword>
<name>A0A067MQ38_BOTB1</name>
<evidence type="ECO:0000256" key="7">
    <source>
        <dbReference type="PROSITE-ProRule" id="PRU00175"/>
    </source>
</evidence>
<protein>
    <recommendedName>
        <fullName evidence="12">RING-type domain-containing protein</fullName>
    </recommendedName>
</protein>
<dbReference type="InterPro" id="IPR001841">
    <property type="entry name" value="Znf_RING"/>
</dbReference>
<reference evidence="11" key="1">
    <citation type="journal article" date="2014" name="Proc. Natl. Acad. Sci. U.S.A.">
        <title>Extensive sampling of basidiomycete genomes demonstrates inadequacy of the white-rot/brown-rot paradigm for wood decay fungi.</title>
        <authorList>
            <person name="Riley R."/>
            <person name="Salamov A.A."/>
            <person name="Brown D.W."/>
            <person name="Nagy L.G."/>
            <person name="Floudas D."/>
            <person name="Held B.W."/>
            <person name="Levasseur A."/>
            <person name="Lombard V."/>
            <person name="Morin E."/>
            <person name="Otillar R."/>
            <person name="Lindquist E.A."/>
            <person name="Sun H."/>
            <person name="LaButti K.M."/>
            <person name="Schmutz J."/>
            <person name="Jabbour D."/>
            <person name="Luo H."/>
            <person name="Baker S.E."/>
            <person name="Pisabarro A.G."/>
            <person name="Walton J.D."/>
            <person name="Blanchette R.A."/>
            <person name="Henrissat B."/>
            <person name="Martin F."/>
            <person name="Cullen D."/>
            <person name="Hibbett D.S."/>
            <person name="Grigoriev I.V."/>
        </authorList>
    </citation>
    <scope>NUCLEOTIDE SEQUENCE [LARGE SCALE GENOMIC DNA]</scope>
    <source>
        <strain evidence="11">FD-172 SS1</strain>
    </source>
</reference>
<dbReference type="PANTHER" id="PTHR47763">
    <property type="entry name" value="ALPHA-PROTEIN KINASE VWKA"/>
    <property type="match status" value="1"/>
</dbReference>
<evidence type="ECO:0000256" key="1">
    <source>
        <dbReference type="ARBA" id="ARBA00022679"/>
    </source>
</evidence>
<dbReference type="InParanoid" id="A0A067MQ38"/>